<organism evidence="3 4">
    <name type="scientific">Cafeteria roenbergensis</name>
    <name type="common">Marine flagellate</name>
    <dbReference type="NCBI Taxonomy" id="33653"/>
    <lineage>
        <taxon>Eukaryota</taxon>
        <taxon>Sar</taxon>
        <taxon>Stramenopiles</taxon>
        <taxon>Bigyra</taxon>
        <taxon>Opalozoa</taxon>
        <taxon>Bicosoecida</taxon>
        <taxon>Cafeteriaceae</taxon>
        <taxon>Cafeteria</taxon>
    </lineage>
</organism>
<dbReference type="GO" id="GO:0005737">
    <property type="term" value="C:cytoplasm"/>
    <property type="evidence" value="ECO:0007669"/>
    <property type="project" value="TreeGrafter"/>
</dbReference>
<feature type="region of interest" description="Disordered" evidence="1">
    <location>
        <begin position="632"/>
        <end position="651"/>
    </location>
</feature>
<dbReference type="Proteomes" id="UP000323011">
    <property type="component" value="Unassembled WGS sequence"/>
</dbReference>
<feature type="domain" description="Serine/threonine specific protein phosphatases" evidence="2">
    <location>
        <begin position="110"/>
        <end position="566"/>
    </location>
</feature>
<dbReference type="PRINTS" id="PR00114">
    <property type="entry name" value="STPHPHTASE"/>
</dbReference>
<comment type="caution">
    <text evidence="3">The sequence shown here is derived from an EMBL/GenBank/DDBJ whole genome shotgun (WGS) entry which is preliminary data.</text>
</comment>
<feature type="region of interest" description="Disordered" evidence="1">
    <location>
        <begin position="750"/>
        <end position="770"/>
    </location>
</feature>
<reference evidence="3 4" key="1">
    <citation type="submission" date="2019-07" db="EMBL/GenBank/DDBJ databases">
        <title>Genomes of Cafeteria roenbergensis.</title>
        <authorList>
            <person name="Fischer M.G."/>
            <person name="Hackl T."/>
            <person name="Roman M."/>
        </authorList>
    </citation>
    <scope>NUCLEOTIDE SEQUENCE [LARGE SCALE GENOMIC DNA]</scope>
    <source>
        <strain evidence="3 4">BVI</strain>
    </source>
</reference>
<dbReference type="InterPro" id="IPR004843">
    <property type="entry name" value="Calcineurin-like_PHP"/>
</dbReference>
<accession>A0A5A8CK19</accession>
<protein>
    <recommendedName>
        <fullName evidence="2">Serine/threonine specific protein phosphatases domain-containing protein</fullName>
    </recommendedName>
</protein>
<dbReference type="InterPro" id="IPR006186">
    <property type="entry name" value="Ser/Thr-sp_prot-phosphatase"/>
</dbReference>
<dbReference type="PANTHER" id="PTHR11668:SF496">
    <property type="entry name" value="SERINE_THREONINE-PROTEIN PHOSPHATASE"/>
    <property type="match status" value="1"/>
</dbReference>
<dbReference type="SUPFAM" id="SSF56300">
    <property type="entry name" value="Metallo-dependent phosphatases"/>
    <property type="match status" value="1"/>
</dbReference>
<dbReference type="SMART" id="SM00156">
    <property type="entry name" value="PP2Ac"/>
    <property type="match status" value="1"/>
</dbReference>
<evidence type="ECO:0000256" key="1">
    <source>
        <dbReference type="SAM" id="MobiDB-lite"/>
    </source>
</evidence>
<proteinExistence type="predicted"/>
<dbReference type="AlphaFoldDB" id="A0A5A8CK19"/>
<dbReference type="Pfam" id="PF00149">
    <property type="entry name" value="Metallophos"/>
    <property type="match status" value="1"/>
</dbReference>
<dbReference type="EMBL" id="VLTN01000016">
    <property type="protein sequence ID" value="KAA0153365.1"/>
    <property type="molecule type" value="Genomic_DNA"/>
</dbReference>
<dbReference type="InterPro" id="IPR050341">
    <property type="entry name" value="PP1_catalytic_subunit"/>
</dbReference>
<sequence length="809" mass="83853">MPCFDNVMPGPGALHLNYGKLVLQGGIENANAGVSAAALLYEMRQYASNTGAHASFGRWPEAAAGSGSEPSNTTWQGLAFDAAETAERLRLFDLNAPAPSTDEPGEWGGATSHDGRPRARYMPFVSRLLVRRDTTVVMFGDLHGSLHSLLRILSGLRERGMLSEDLSIAPAFRGGKLVIAFLGDFVDRGAYGAEVMATLLRLHRANAGPGRSGGTSDGGGGLGSIWLLRGNHEDPRMNVHGSFRGELLRKYGGKDSGAAAELAGLDGAMLAAAASWDVPRGSPGTAADQLLGAVGRLYEMLPVALFLGVQGADTLAASLGTHAEQEDGTPPVYGACSRKALEKGWCGDASAAHGAYVMGCHGGIELGFNARPLLLHPSERSHEAAPGLRSLFWPITGLFRAQWLAERAGWTRPHIPEGHLSDAASAQAAPVAAWGASPAALGPLSYPTPPSAVHPGLGFLWSDFFVDDEERVMGWTPGRGPVFGKALTRHWLEDSGVAAVVRAHQHHDSPISGDCLSKMRRNGGWAPHWGGDGSVTTFVSASGIPGLGLAHDGVGVLSLSGLRPAEWSLAHCSSKVGDQVATLQDGRRIGGEESSAAAMDDAGIRPAITHACDPAYRLECEPLPWVGHKAEFRPGKGEPLPAPLSGETGLPLRAQQGEPLEAAPGPVSDAERTADGAFPDAGAEAAPTGQAADAAAPGKPAGWEAVGSMQCKPLRFGEDGVAAVRFRAVVSRGDTAAAVVLEHSGRTSRASLAMPALPAPKSAPAAGSAASAGGSKPWAAVVAARAVGQHRWLAWEASVFATTDESRAA</sequence>
<dbReference type="PANTHER" id="PTHR11668">
    <property type="entry name" value="SERINE/THREONINE PROTEIN PHOSPHATASE"/>
    <property type="match status" value="1"/>
</dbReference>
<feature type="compositionally biased region" description="Low complexity" evidence="1">
    <location>
        <begin position="681"/>
        <end position="699"/>
    </location>
</feature>
<evidence type="ECO:0000313" key="4">
    <source>
        <dbReference type="Proteomes" id="UP000323011"/>
    </source>
</evidence>
<dbReference type="Gene3D" id="3.60.21.10">
    <property type="match status" value="1"/>
</dbReference>
<feature type="region of interest" description="Disordered" evidence="1">
    <location>
        <begin position="659"/>
        <end position="699"/>
    </location>
</feature>
<name>A0A5A8CK19_CAFRO</name>
<evidence type="ECO:0000259" key="2">
    <source>
        <dbReference type="SMART" id="SM00156"/>
    </source>
</evidence>
<dbReference type="GO" id="GO:0004722">
    <property type="term" value="F:protein serine/threonine phosphatase activity"/>
    <property type="evidence" value="ECO:0007669"/>
    <property type="project" value="TreeGrafter"/>
</dbReference>
<dbReference type="InterPro" id="IPR029052">
    <property type="entry name" value="Metallo-depent_PP-like"/>
</dbReference>
<keyword evidence="4" id="KW-1185">Reference proteome</keyword>
<gene>
    <name evidence="3" type="ORF">FNF29_03182</name>
</gene>
<evidence type="ECO:0000313" key="3">
    <source>
        <dbReference type="EMBL" id="KAA0153365.1"/>
    </source>
</evidence>